<dbReference type="GO" id="GO:0016829">
    <property type="term" value="F:lyase activity"/>
    <property type="evidence" value="ECO:0007669"/>
    <property type="project" value="UniProtKB-KW"/>
</dbReference>
<keyword evidence="3" id="KW-0456">Lyase</keyword>
<dbReference type="UniPathway" id="UPA00079"/>
<dbReference type="PANTHER" id="PTHR30024">
    <property type="entry name" value="ALIPHATIC SULFONATES-BINDING PROTEIN-RELATED"/>
    <property type="match status" value="1"/>
</dbReference>
<keyword evidence="4" id="KW-0732">Signal</keyword>
<feature type="chain" id="PRO_5038818575" description="Sulfonate/nitrate/taurine transporter substrate-binding protein" evidence="4">
    <location>
        <begin position="24"/>
        <end position="352"/>
    </location>
</feature>
<dbReference type="Proteomes" id="UP000279029">
    <property type="component" value="Chromosome"/>
</dbReference>
<sequence>MRKKLKVYKVLFGIVCMMLLISACQKSQEAITVNPNEDSMNEESESIIQEEAQPIKAVVRVGTLKGPTGMGMVRLMEQSEKGETTLNYTFEVLDSPDELVSKIISGEVDVAAVPTNVALLLYNKTEGEVMVAAVNTLGVLSLLENGNEIHEISDLKDKTVYVSGKGASPDFILQFLLEKAGLVINQDVTLAYNLQHADLAAAMAEGDVAIGLLPQPHVTTAMMKNPELRIAVDMTKVWEEANVGNQLAMGVLVAQTAFAKTNQETLNLFLEEYEASVVYVNENIEESAQLVETMGILPSAAIAQKAIPFSNIVYIDVDEARPFLDAYFKVLYDFEPNSIGGKLADDAFYYEK</sequence>
<evidence type="ECO:0008006" key="7">
    <source>
        <dbReference type="Google" id="ProtNLM"/>
    </source>
</evidence>
<evidence type="ECO:0000313" key="6">
    <source>
        <dbReference type="Proteomes" id="UP000279029"/>
    </source>
</evidence>
<keyword evidence="6" id="KW-1185">Reference proteome</keyword>
<accession>A0A3P7PHR3</accession>
<evidence type="ECO:0000256" key="2">
    <source>
        <dbReference type="ARBA" id="ARBA00022428"/>
    </source>
</evidence>
<name>A0A3P7PHR3_9FIRM</name>
<dbReference type="AlphaFoldDB" id="A0A3P7PHR3"/>
<comment type="pathway">
    <text evidence="1">Quinol/quinone metabolism; menaquinone biosynthesis.</text>
</comment>
<feature type="signal peptide" evidence="4">
    <location>
        <begin position="1"/>
        <end position="23"/>
    </location>
</feature>
<dbReference type="PANTHER" id="PTHR30024:SF46">
    <property type="entry name" value="ABC TRANSPORTER, SUBSTRATE-BINDING LIPOPROTEIN"/>
    <property type="match status" value="1"/>
</dbReference>
<evidence type="ECO:0000256" key="4">
    <source>
        <dbReference type="SAM" id="SignalP"/>
    </source>
</evidence>
<dbReference type="InterPro" id="IPR003773">
    <property type="entry name" value="Menaquinone_biosynth"/>
</dbReference>
<dbReference type="Pfam" id="PF02621">
    <property type="entry name" value="VitK2_biosynth"/>
    <property type="match status" value="1"/>
</dbReference>
<dbReference type="SUPFAM" id="SSF53850">
    <property type="entry name" value="Periplasmic binding protein-like II"/>
    <property type="match status" value="1"/>
</dbReference>
<dbReference type="Gene3D" id="3.40.190.10">
    <property type="entry name" value="Periplasmic binding protein-like II"/>
    <property type="match status" value="2"/>
</dbReference>
<evidence type="ECO:0000256" key="3">
    <source>
        <dbReference type="ARBA" id="ARBA00023239"/>
    </source>
</evidence>
<dbReference type="GO" id="GO:0009234">
    <property type="term" value="P:menaquinone biosynthetic process"/>
    <property type="evidence" value="ECO:0007669"/>
    <property type="project" value="UniProtKB-UniPathway"/>
</dbReference>
<dbReference type="RefSeq" id="WP_172596230.1">
    <property type="nucleotide sequence ID" value="NZ_LR130778.1"/>
</dbReference>
<reference evidence="5 6" key="1">
    <citation type="submission" date="2018-09" db="EMBL/GenBank/DDBJ databases">
        <authorList>
            <person name="Postec A."/>
        </authorList>
    </citation>
    <scope>NUCLEOTIDE SEQUENCE [LARGE SCALE GENOMIC DNA]</scope>
    <source>
        <strain evidence="5">70B-A</strain>
    </source>
</reference>
<dbReference type="PIRSF" id="PIRSF027386">
    <property type="entry name" value="UCP027386_ABC_sbc_TM0202"/>
    <property type="match status" value="1"/>
</dbReference>
<evidence type="ECO:0000313" key="5">
    <source>
        <dbReference type="EMBL" id="VDN48448.1"/>
    </source>
</evidence>
<dbReference type="EMBL" id="LR130778">
    <property type="protein sequence ID" value="VDN48448.1"/>
    <property type="molecule type" value="Genomic_DNA"/>
</dbReference>
<dbReference type="InterPro" id="IPR027024">
    <property type="entry name" value="UCP027386_ABC_sbc_TM0202"/>
</dbReference>
<dbReference type="PROSITE" id="PS51257">
    <property type="entry name" value="PROKAR_LIPOPROTEIN"/>
    <property type="match status" value="1"/>
</dbReference>
<proteinExistence type="predicted"/>
<dbReference type="KEGG" id="cbar:PATL70BA_2550"/>
<gene>
    <name evidence="5" type="ORF">PATL70BA_2550</name>
</gene>
<keyword evidence="2" id="KW-0474">Menaquinone biosynthesis</keyword>
<protein>
    <recommendedName>
        <fullName evidence="7">Sulfonate/nitrate/taurine transporter substrate-binding protein</fullName>
    </recommendedName>
</protein>
<organism evidence="5 6">
    <name type="scientific">Petrocella atlantisensis</name>
    <dbReference type="NCBI Taxonomy" id="2173034"/>
    <lineage>
        <taxon>Bacteria</taxon>
        <taxon>Bacillati</taxon>
        <taxon>Bacillota</taxon>
        <taxon>Clostridia</taxon>
        <taxon>Lachnospirales</taxon>
        <taxon>Vallitaleaceae</taxon>
        <taxon>Petrocella</taxon>
    </lineage>
</organism>
<evidence type="ECO:0000256" key="1">
    <source>
        <dbReference type="ARBA" id="ARBA00004863"/>
    </source>
</evidence>